<dbReference type="EMBL" id="CP035758">
    <property type="protein sequence ID" value="QBD76289.1"/>
    <property type="molecule type" value="Genomic_DNA"/>
</dbReference>
<dbReference type="InterPro" id="IPR002933">
    <property type="entry name" value="Peptidase_M20"/>
</dbReference>
<evidence type="ECO:0000256" key="2">
    <source>
        <dbReference type="ARBA" id="ARBA00022723"/>
    </source>
</evidence>
<dbReference type="GO" id="GO:0006508">
    <property type="term" value="P:proteolysis"/>
    <property type="evidence" value="ECO:0007669"/>
    <property type="project" value="UniProtKB-KW"/>
</dbReference>
<keyword evidence="2" id="KW-0479">Metal-binding</keyword>
<evidence type="ECO:0000313" key="6">
    <source>
        <dbReference type="Proteomes" id="UP000290365"/>
    </source>
</evidence>
<dbReference type="Gene3D" id="3.30.70.360">
    <property type="match status" value="1"/>
</dbReference>
<dbReference type="NCBIfam" id="NF005914">
    <property type="entry name" value="PRK07907.1"/>
    <property type="match status" value="1"/>
</dbReference>
<dbReference type="InterPro" id="IPR051458">
    <property type="entry name" value="Cyt/Met_Dipeptidase"/>
</dbReference>
<dbReference type="InterPro" id="IPR011650">
    <property type="entry name" value="Peptidase_M20_dimer"/>
</dbReference>
<dbReference type="PANTHER" id="PTHR43270:SF12">
    <property type="entry name" value="SUCCINYL-DIAMINOPIMELATE DESUCCINYLASE"/>
    <property type="match status" value="1"/>
</dbReference>
<keyword evidence="3" id="KW-0378">Hydrolase</keyword>
<dbReference type="GO" id="GO:0008233">
    <property type="term" value="F:peptidase activity"/>
    <property type="evidence" value="ECO:0007669"/>
    <property type="project" value="UniProtKB-KW"/>
</dbReference>
<dbReference type="OrthoDB" id="9761532at2"/>
<name>A0A4P6JM16_KTERU</name>
<dbReference type="SUPFAM" id="SSF53187">
    <property type="entry name" value="Zn-dependent exopeptidases"/>
    <property type="match status" value="1"/>
</dbReference>
<dbReference type="NCBIfam" id="NF006579">
    <property type="entry name" value="PRK09104.1"/>
    <property type="match status" value="1"/>
</dbReference>
<proteinExistence type="predicted"/>
<protein>
    <submittedName>
        <fullName evidence="5">Dipeptidase</fullName>
    </submittedName>
</protein>
<reference evidence="5 6" key="1">
    <citation type="submission" date="2019-01" db="EMBL/GenBank/DDBJ databases">
        <title>Ktedonosporobacter rubrisoli SCAWS-G2.</title>
        <authorList>
            <person name="Huang Y."/>
            <person name="Yan B."/>
        </authorList>
    </citation>
    <scope>NUCLEOTIDE SEQUENCE [LARGE SCALE GENOMIC DNA]</scope>
    <source>
        <strain evidence="5 6">SCAWS-G2</strain>
    </source>
</reference>
<dbReference type="AlphaFoldDB" id="A0A4P6JM16"/>
<evidence type="ECO:0000256" key="3">
    <source>
        <dbReference type="ARBA" id="ARBA00022801"/>
    </source>
</evidence>
<dbReference type="Proteomes" id="UP000290365">
    <property type="component" value="Chromosome"/>
</dbReference>
<keyword evidence="1" id="KW-0645">Protease</keyword>
<dbReference type="GO" id="GO:0046872">
    <property type="term" value="F:metal ion binding"/>
    <property type="evidence" value="ECO:0007669"/>
    <property type="project" value="UniProtKB-KW"/>
</dbReference>
<evidence type="ECO:0000313" key="5">
    <source>
        <dbReference type="EMBL" id="QBD76289.1"/>
    </source>
</evidence>
<dbReference type="NCBIfam" id="NF006053">
    <property type="entry name" value="PRK08201.1"/>
    <property type="match status" value="1"/>
</dbReference>
<sequence length="455" mass="49589">MTWETYLLEHQSQHQDELLQFLSIPSISSLPAHAADVQRAAQWVADRLTSAGLEHVKVLATGGHPVVYGEWLHAPEKPTVLIYGHFDTQPVDPLELWTHPPFTPTIIEDRVYARGASDDKGNMFTPILGVEALLKTEGTLPVNVKFFLEGQEEIGSPQLPAFIAQHRDLLACDLVLSSDGGQYSEDQPSLMLSAKGLAAVQIDVRGPKGDLHSGMYGGAVPNPIHALVALLASLRSPEGKILVEGFYDSVLPLSEADRAAIAAVPFDSHEYQERIGVNALLAEPGYTSQEHLAARPTLEINGIWGGFQGEGVKTVLPAEAHAKITCRLVVDQNPATIVELIARHIEKHTPPGVQAAVHPLPGTAQPYLIPADHWGNRAAADVLEELYGKAPYHERTGGSIPVCELFLTQLGAYTVGFAFGLEDEQIHAPNEFFRLSSFRRGPVAYCKMLHRLAQR</sequence>
<evidence type="ECO:0000256" key="1">
    <source>
        <dbReference type="ARBA" id="ARBA00022670"/>
    </source>
</evidence>
<gene>
    <name evidence="5" type="ORF">EPA93_09825</name>
</gene>
<dbReference type="KEGG" id="kbs:EPA93_09825"/>
<evidence type="ECO:0000259" key="4">
    <source>
        <dbReference type="Pfam" id="PF07687"/>
    </source>
</evidence>
<feature type="domain" description="Peptidase M20 dimerisation" evidence="4">
    <location>
        <begin position="193"/>
        <end position="352"/>
    </location>
</feature>
<accession>A0A4P6JM16</accession>
<organism evidence="5 6">
    <name type="scientific">Ktedonosporobacter rubrisoli</name>
    <dbReference type="NCBI Taxonomy" id="2509675"/>
    <lineage>
        <taxon>Bacteria</taxon>
        <taxon>Bacillati</taxon>
        <taxon>Chloroflexota</taxon>
        <taxon>Ktedonobacteria</taxon>
        <taxon>Ktedonobacterales</taxon>
        <taxon>Ktedonosporobacteraceae</taxon>
        <taxon>Ktedonosporobacter</taxon>
    </lineage>
</organism>
<dbReference type="PANTHER" id="PTHR43270">
    <property type="entry name" value="BETA-ALA-HIS DIPEPTIDASE"/>
    <property type="match status" value="1"/>
</dbReference>
<dbReference type="Pfam" id="PF01546">
    <property type="entry name" value="Peptidase_M20"/>
    <property type="match status" value="1"/>
</dbReference>
<keyword evidence="6" id="KW-1185">Reference proteome</keyword>
<dbReference type="RefSeq" id="WP_129886933.1">
    <property type="nucleotide sequence ID" value="NZ_CP035758.1"/>
</dbReference>
<dbReference type="Pfam" id="PF07687">
    <property type="entry name" value="M20_dimer"/>
    <property type="match status" value="1"/>
</dbReference>
<dbReference type="Gene3D" id="3.40.630.10">
    <property type="entry name" value="Zn peptidases"/>
    <property type="match status" value="1"/>
</dbReference>